<dbReference type="RefSeq" id="WP_086783498.1">
    <property type="nucleotide sequence ID" value="NZ_JAGIOO010000001.1"/>
</dbReference>
<comment type="caution">
    <text evidence="3">The sequence shown here is derived from an EMBL/GenBank/DDBJ whole genome shotgun (WGS) entry which is preliminary data.</text>
</comment>
<dbReference type="Proteomes" id="UP001519363">
    <property type="component" value="Unassembled WGS sequence"/>
</dbReference>
<dbReference type="PANTHER" id="PTHR43252">
    <property type="entry name" value="TRANSCRIPTIONAL REGULATOR YQJI"/>
    <property type="match status" value="1"/>
</dbReference>
<dbReference type="EMBL" id="JAGIOO010000001">
    <property type="protein sequence ID" value="MBP2473628.1"/>
    <property type="molecule type" value="Genomic_DNA"/>
</dbReference>
<organism evidence="3 4">
    <name type="scientific">Crossiella equi</name>
    <dbReference type="NCBI Taxonomy" id="130796"/>
    <lineage>
        <taxon>Bacteria</taxon>
        <taxon>Bacillati</taxon>
        <taxon>Actinomycetota</taxon>
        <taxon>Actinomycetes</taxon>
        <taxon>Pseudonocardiales</taxon>
        <taxon>Pseudonocardiaceae</taxon>
        <taxon>Crossiella</taxon>
    </lineage>
</organism>
<keyword evidence="4" id="KW-1185">Reference proteome</keyword>
<proteinExistence type="predicted"/>
<evidence type="ECO:0000259" key="2">
    <source>
        <dbReference type="Pfam" id="PF03551"/>
    </source>
</evidence>
<reference evidence="3 4" key="1">
    <citation type="submission" date="2021-03" db="EMBL/GenBank/DDBJ databases">
        <title>Sequencing the genomes of 1000 actinobacteria strains.</title>
        <authorList>
            <person name="Klenk H.-P."/>
        </authorList>
    </citation>
    <scope>NUCLEOTIDE SEQUENCE [LARGE SCALE GENOMIC DNA]</scope>
    <source>
        <strain evidence="3 4">DSM 44580</strain>
    </source>
</reference>
<dbReference type="Gene3D" id="1.10.10.10">
    <property type="entry name" value="Winged helix-like DNA-binding domain superfamily/Winged helix DNA-binding domain"/>
    <property type="match status" value="1"/>
</dbReference>
<dbReference type="CDD" id="cd00090">
    <property type="entry name" value="HTH_ARSR"/>
    <property type="match status" value="1"/>
</dbReference>
<feature type="compositionally biased region" description="Basic and acidic residues" evidence="1">
    <location>
        <begin position="30"/>
        <end position="50"/>
    </location>
</feature>
<keyword evidence="3" id="KW-0238">DNA-binding</keyword>
<protein>
    <submittedName>
        <fullName evidence="3">DNA-binding PadR family transcriptional regulator</fullName>
    </submittedName>
</protein>
<dbReference type="InterPro" id="IPR005149">
    <property type="entry name" value="Tscrpt_reg_PadR_N"/>
</dbReference>
<dbReference type="InterPro" id="IPR036390">
    <property type="entry name" value="WH_DNA-bd_sf"/>
</dbReference>
<accession>A0ABS5AAM7</accession>
<evidence type="ECO:0000313" key="3">
    <source>
        <dbReference type="EMBL" id="MBP2473628.1"/>
    </source>
</evidence>
<evidence type="ECO:0000256" key="1">
    <source>
        <dbReference type="SAM" id="MobiDB-lite"/>
    </source>
</evidence>
<evidence type="ECO:0000313" key="4">
    <source>
        <dbReference type="Proteomes" id="UP001519363"/>
    </source>
</evidence>
<feature type="compositionally biased region" description="Basic residues" evidence="1">
    <location>
        <begin position="51"/>
        <end position="70"/>
    </location>
</feature>
<name>A0ABS5AAM7_9PSEU</name>
<sequence>MTAFAANFSSPWFGKPRGDRAAWLSMSVHNESEDGGERRGRRGERGERGEHPHHHGGRGRGRGRGPHRHFWGGGPDQRPFVIPPFGGPGFGRPKVGRGDVRAAVLLVLVDGPTHGYQLIADIAERSDGNWKPSPGSIYPVLKQLAEEGLVVSEKEGGRQMVELTDAGRAYVAENEAELAQVWDTVSGGVNTAVVELQELLGQVHQAALQVAAAGTPEQNERARQLLTETRRSLYRILAEDEGR</sequence>
<dbReference type="GO" id="GO:0003677">
    <property type="term" value="F:DNA binding"/>
    <property type="evidence" value="ECO:0007669"/>
    <property type="project" value="UniProtKB-KW"/>
</dbReference>
<feature type="region of interest" description="Disordered" evidence="1">
    <location>
        <begin position="24"/>
        <end position="87"/>
    </location>
</feature>
<dbReference type="InterPro" id="IPR036388">
    <property type="entry name" value="WH-like_DNA-bd_sf"/>
</dbReference>
<feature type="domain" description="Transcription regulator PadR N-terminal" evidence="2">
    <location>
        <begin position="104"/>
        <end position="172"/>
    </location>
</feature>
<dbReference type="Pfam" id="PF03551">
    <property type="entry name" value="PadR"/>
    <property type="match status" value="1"/>
</dbReference>
<dbReference type="PANTHER" id="PTHR43252:SF2">
    <property type="entry name" value="TRANSCRIPTION REGULATOR, PADR-LIKE FAMILY"/>
    <property type="match status" value="1"/>
</dbReference>
<gene>
    <name evidence="3" type="ORF">JOF53_002500</name>
</gene>
<dbReference type="SUPFAM" id="SSF46785">
    <property type="entry name" value="Winged helix' DNA-binding domain"/>
    <property type="match status" value="1"/>
</dbReference>
<dbReference type="InterPro" id="IPR011991">
    <property type="entry name" value="ArsR-like_HTH"/>
</dbReference>